<evidence type="ECO:0000256" key="7">
    <source>
        <dbReference type="ARBA" id="ARBA00047984"/>
    </source>
</evidence>
<dbReference type="Proteomes" id="UP001652660">
    <property type="component" value="Chromosome 8e"/>
</dbReference>
<dbReference type="InterPro" id="IPR011709">
    <property type="entry name" value="DEAD-box_helicase_OB_fold"/>
</dbReference>
<dbReference type="InterPro" id="IPR014001">
    <property type="entry name" value="Helicase_ATP-bd"/>
</dbReference>
<accession>A0A6P6TTE5</accession>
<dbReference type="Gene3D" id="1.20.120.1080">
    <property type="match status" value="1"/>
</dbReference>
<dbReference type="InterPro" id="IPR011545">
    <property type="entry name" value="DEAD/DEAH_box_helicase_dom"/>
</dbReference>
<evidence type="ECO:0000259" key="9">
    <source>
        <dbReference type="PROSITE" id="PS51192"/>
    </source>
</evidence>
<feature type="compositionally biased region" description="Basic and acidic residues" evidence="8">
    <location>
        <begin position="15"/>
        <end position="28"/>
    </location>
</feature>
<dbReference type="GO" id="GO:0016787">
    <property type="term" value="F:hydrolase activity"/>
    <property type="evidence" value="ECO:0007669"/>
    <property type="project" value="UniProtKB-KW"/>
</dbReference>
<dbReference type="GO" id="GO:0005524">
    <property type="term" value="F:ATP binding"/>
    <property type="evidence" value="ECO:0007669"/>
    <property type="project" value="UniProtKB-KW"/>
</dbReference>
<proteinExistence type="inferred from homology"/>
<dbReference type="Pfam" id="PF00270">
    <property type="entry name" value="DEAD"/>
    <property type="match status" value="1"/>
</dbReference>
<feature type="region of interest" description="Disordered" evidence="8">
    <location>
        <begin position="613"/>
        <end position="654"/>
    </location>
</feature>
<dbReference type="EC" id="3.6.4.13" evidence="2"/>
<dbReference type="PANTHER" id="PTHR18934:SF99">
    <property type="entry name" value="ATP-DEPENDENT RNA HELICASE DHX37-RELATED"/>
    <property type="match status" value="1"/>
</dbReference>
<dbReference type="InterPro" id="IPR001650">
    <property type="entry name" value="Helicase_C-like"/>
</dbReference>
<dbReference type="InterPro" id="IPR056371">
    <property type="entry name" value="DHX37-like_C"/>
</dbReference>
<dbReference type="Pfam" id="PF21010">
    <property type="entry name" value="HA2_C"/>
    <property type="match status" value="1"/>
</dbReference>
<dbReference type="SMART" id="SM00490">
    <property type="entry name" value="HELICc"/>
    <property type="match status" value="1"/>
</dbReference>
<dbReference type="Pfam" id="PF00271">
    <property type="entry name" value="Helicase_C"/>
    <property type="match status" value="1"/>
</dbReference>
<dbReference type="Pfam" id="PF07717">
    <property type="entry name" value="OB_NTP_bind"/>
    <property type="match status" value="1"/>
</dbReference>
<dbReference type="RefSeq" id="XP_071917319.1">
    <property type="nucleotide sequence ID" value="XM_072061218.1"/>
</dbReference>
<evidence type="ECO:0000313" key="11">
    <source>
        <dbReference type="Proteomes" id="UP001652660"/>
    </source>
</evidence>
<dbReference type="InterPro" id="IPR002464">
    <property type="entry name" value="DNA/RNA_helicase_DEAH_CS"/>
</dbReference>
<feature type="compositionally biased region" description="Polar residues" evidence="8">
    <location>
        <begin position="721"/>
        <end position="731"/>
    </location>
</feature>
<dbReference type="GO" id="GO:0000462">
    <property type="term" value="P:maturation of SSU-rRNA from tricistronic rRNA transcript (SSU-rRNA, 5.8S rRNA, LSU-rRNA)"/>
    <property type="evidence" value="ECO:0007669"/>
    <property type="project" value="TreeGrafter"/>
</dbReference>
<evidence type="ECO:0000313" key="12">
    <source>
        <dbReference type="RefSeq" id="XP_071917318.1"/>
    </source>
</evidence>
<gene>
    <name evidence="12 13" type="primary">LOC140004126</name>
</gene>
<feature type="compositionally biased region" description="Basic and acidic residues" evidence="8">
    <location>
        <begin position="226"/>
        <end position="237"/>
    </location>
</feature>
<dbReference type="InterPro" id="IPR048333">
    <property type="entry name" value="HA2_WH"/>
</dbReference>
<keyword evidence="4" id="KW-0378">Hydrolase</keyword>
<feature type="compositionally biased region" description="Acidic residues" evidence="8">
    <location>
        <begin position="631"/>
        <end position="653"/>
    </location>
</feature>
<name>A0A6P6TTE5_COFAR</name>
<dbReference type="CDD" id="cd17982">
    <property type="entry name" value="DEXHc_DHX37"/>
    <property type="match status" value="1"/>
</dbReference>
<keyword evidence="11" id="KW-1185">Reference proteome</keyword>
<dbReference type="CDD" id="cd18791">
    <property type="entry name" value="SF2_C_RHA"/>
    <property type="match status" value="1"/>
</dbReference>
<dbReference type="GO" id="GO:0005730">
    <property type="term" value="C:nucleolus"/>
    <property type="evidence" value="ECO:0007669"/>
    <property type="project" value="TreeGrafter"/>
</dbReference>
<sequence>MEAKENPSIQVDNEDTNKIIMPEKEKNKNQKKQKKDQVPGKLRAISNPKLGKSQKRKLRRLEEEKEKASLWSQSIETLEKYKIRDDVYSLMWSSRNLGQVETVREKRQREVQFSKAGLELPHAVQPFKKRTINDSACEIEHCSDRIQVAYSNESAKDKEEALNAISISSPSSEGLTVRNEVGTFTGDAEVMVKKVPHDNITLASPQSVQKCPFKCNSDDKDIKKLKDKVDEDPEVKSKNKSILANSPPEGPITALDGVDVFRRKEDEAQKNSLNCSSSRPFANSPQERALVAPMVVHVSRSKNVENQRKNLPIVMMEQEIMEAINENMSVIICGETGCGKTTQVPQFLYEAGFGSKHSNTQGGIIGVTQPRRVAVLATAKRVAFELGLRLGKEVGFQVRHDKRVGENCSIKFMTDGILLREVQSDFLLKRYSIIILDEAHERSLNTDILIGMLSRVIRERQREFEEQEKKVVSGEYIKPENRIYPLKLVLMSATLRVEDFVSGKRIFHVPPPVIEVPTRQYPVTIHFSKRTEVIDYVGQAYKKVLSIHKRLPPGGILVFVTGQREVEYLCRKLRKASKEIVDKVSKVKNDSTSVSGENPGELNDMKEINEAFEGHDDSGHDITDRFSSYEEDHEDVSDNESDSSHDSEDDSDLEFSNQDENLFNQESMESDSQLANTLQKNGSLASLKAAFEALAGKRTFDPDLEGQKTSSVAPQGGVDESGSTTGNTGKITNDPVAGPISVLPLYAMLPASAQLRVFEAVKEGERLVVVATNVAETSLTIPGIKYVVDTGREKVKKYNSSNGMEAYEIQWISKASAAQRAGRAGRTGPGHCYRLYSSAVFSNIFPDFSSAEISKVPVDGVVLLMKSMHIGKVANFPFPTPPEATAVAEAERCLKVLEALDNKGRMTSMGKAMARFPMSPRHSRMLLTVIQIMRNVNDYARANLVLGYAVAAAAALSLSNPFSMQFGGNHTDGDEFKQGEKAGTRENGKILDREEKQRKKKMKEAAKDSRAKFSNPTSDVLTTAYALQCFELSANPVDFCCDNFLHLKTMEEMSKLRKQLLHLVFSSNSSDLQHDFVWIHGGVDDVEGAWRVSSGKNPLFLNEEEIIGQAICAGWADRVAKRTRSASGLSDGDRKVNAVRYQACMVKERVFLHRWSSVSKSAPEFLVYSELLHTKRPYIHGATCVKSEWLVKYAHSLCSFSAPHSDPKPYYDPQTDLVFNWVTPIFGPHLWQLPLHGSPIKDDMDRVAVFAFSLLDGQVLPCLKSVRKFMAAPPASILRPEASGVKRVGNLLSKLKSGRRVIDSRSMLRQVWKDKRMELFSELQDWFQEGFHDQFEELWKEMQREVLLDPNDRLRKLKKANRRV</sequence>
<dbReference type="GO" id="GO:0003724">
    <property type="term" value="F:RNA helicase activity"/>
    <property type="evidence" value="ECO:0007669"/>
    <property type="project" value="UniProtKB-EC"/>
</dbReference>
<keyword evidence="3" id="KW-0547">Nucleotide-binding</keyword>
<dbReference type="Pfam" id="PF23362">
    <property type="entry name" value="DHX37_C"/>
    <property type="match status" value="1"/>
</dbReference>
<dbReference type="PROSITE" id="PS51194">
    <property type="entry name" value="HELICASE_CTER"/>
    <property type="match status" value="1"/>
</dbReference>
<dbReference type="RefSeq" id="XP_071917318.1">
    <property type="nucleotide sequence ID" value="XM_072061217.1"/>
</dbReference>
<dbReference type="GO" id="GO:0003723">
    <property type="term" value="F:RNA binding"/>
    <property type="evidence" value="ECO:0007669"/>
    <property type="project" value="TreeGrafter"/>
</dbReference>
<feature type="domain" description="Helicase C-terminal" evidence="10">
    <location>
        <begin position="670"/>
        <end position="869"/>
    </location>
</feature>
<dbReference type="PANTHER" id="PTHR18934">
    <property type="entry name" value="ATP-DEPENDENT RNA HELICASE"/>
    <property type="match status" value="1"/>
</dbReference>
<keyword evidence="5" id="KW-0347">Helicase</keyword>
<dbReference type="SMART" id="SM00487">
    <property type="entry name" value="DEXDc"/>
    <property type="match status" value="1"/>
</dbReference>
<dbReference type="FunFam" id="3.40.50.300:FF:000637">
    <property type="entry name" value="ATP-dependent RNA helicase DHX37/DHR1"/>
    <property type="match status" value="1"/>
</dbReference>
<comment type="catalytic activity">
    <reaction evidence="7">
        <text>ATP + H2O = ADP + phosphate + H(+)</text>
        <dbReference type="Rhea" id="RHEA:13065"/>
        <dbReference type="ChEBI" id="CHEBI:15377"/>
        <dbReference type="ChEBI" id="CHEBI:15378"/>
        <dbReference type="ChEBI" id="CHEBI:30616"/>
        <dbReference type="ChEBI" id="CHEBI:43474"/>
        <dbReference type="ChEBI" id="CHEBI:456216"/>
        <dbReference type="EC" id="3.6.4.13"/>
    </reaction>
</comment>
<protein>
    <recommendedName>
        <fullName evidence="2">RNA helicase</fullName>
        <ecNumber evidence="2">3.6.4.13</ecNumber>
    </recommendedName>
</protein>
<reference evidence="12 13" key="1">
    <citation type="submission" date="2025-05" db="UniProtKB">
        <authorList>
            <consortium name="RefSeq"/>
        </authorList>
    </citation>
    <scope>IDENTIFICATION</scope>
    <source>
        <tissue evidence="12 13">Leaves</tissue>
    </source>
</reference>
<keyword evidence="6" id="KW-0067">ATP-binding</keyword>
<evidence type="ECO:0000256" key="4">
    <source>
        <dbReference type="ARBA" id="ARBA00022801"/>
    </source>
</evidence>
<comment type="similarity">
    <text evidence="1">Belongs to the DEAD box helicase family. DEAH subfamily.</text>
</comment>
<dbReference type="Gene3D" id="3.40.50.300">
    <property type="entry name" value="P-loop containing nucleotide triphosphate hydrolases"/>
    <property type="match status" value="3"/>
</dbReference>
<evidence type="ECO:0000256" key="8">
    <source>
        <dbReference type="SAM" id="MobiDB-lite"/>
    </source>
</evidence>
<evidence type="ECO:0000256" key="6">
    <source>
        <dbReference type="ARBA" id="ARBA00022840"/>
    </source>
</evidence>
<dbReference type="SMART" id="SM00847">
    <property type="entry name" value="HA2"/>
    <property type="match status" value="1"/>
</dbReference>
<evidence type="ECO:0000256" key="3">
    <source>
        <dbReference type="ARBA" id="ARBA00022741"/>
    </source>
</evidence>
<dbReference type="PROSITE" id="PS51192">
    <property type="entry name" value="HELICASE_ATP_BIND_1"/>
    <property type="match status" value="1"/>
</dbReference>
<feature type="compositionally biased region" description="Basic and acidic residues" evidence="8">
    <location>
        <begin position="613"/>
        <end position="630"/>
    </location>
</feature>
<dbReference type="Pfam" id="PF04408">
    <property type="entry name" value="WHD_HA2"/>
    <property type="match status" value="1"/>
</dbReference>
<feature type="domain" description="Helicase ATP-binding" evidence="9">
    <location>
        <begin position="321"/>
        <end position="513"/>
    </location>
</feature>
<organism evidence="11 12">
    <name type="scientific">Coffea arabica</name>
    <name type="common">Arabian coffee</name>
    <dbReference type="NCBI Taxonomy" id="13443"/>
    <lineage>
        <taxon>Eukaryota</taxon>
        <taxon>Viridiplantae</taxon>
        <taxon>Streptophyta</taxon>
        <taxon>Embryophyta</taxon>
        <taxon>Tracheophyta</taxon>
        <taxon>Spermatophyta</taxon>
        <taxon>Magnoliopsida</taxon>
        <taxon>eudicotyledons</taxon>
        <taxon>Gunneridae</taxon>
        <taxon>Pentapetalae</taxon>
        <taxon>asterids</taxon>
        <taxon>lamiids</taxon>
        <taxon>Gentianales</taxon>
        <taxon>Rubiaceae</taxon>
        <taxon>Ixoroideae</taxon>
        <taxon>Gardenieae complex</taxon>
        <taxon>Bertiereae - Coffeeae clade</taxon>
        <taxon>Coffeeae</taxon>
        <taxon>Coffea</taxon>
    </lineage>
</organism>
<evidence type="ECO:0000256" key="2">
    <source>
        <dbReference type="ARBA" id="ARBA00012552"/>
    </source>
</evidence>
<evidence type="ECO:0000259" key="10">
    <source>
        <dbReference type="PROSITE" id="PS51194"/>
    </source>
</evidence>
<dbReference type="FunFam" id="3.40.50.300:FF:001764">
    <property type="entry name" value="ATP-dependent RNA helicase DEAH13"/>
    <property type="match status" value="1"/>
</dbReference>
<feature type="region of interest" description="Disordered" evidence="8">
    <location>
        <begin position="1"/>
        <end position="65"/>
    </location>
</feature>
<dbReference type="PROSITE" id="PS00690">
    <property type="entry name" value="DEAH_ATP_HELICASE"/>
    <property type="match status" value="1"/>
</dbReference>
<evidence type="ECO:0000256" key="5">
    <source>
        <dbReference type="ARBA" id="ARBA00022806"/>
    </source>
</evidence>
<evidence type="ECO:0000256" key="1">
    <source>
        <dbReference type="ARBA" id="ARBA00008792"/>
    </source>
</evidence>
<dbReference type="InterPro" id="IPR007502">
    <property type="entry name" value="Helicase-assoc_dom"/>
</dbReference>
<dbReference type="GeneID" id="140004126"/>
<dbReference type="SUPFAM" id="SSF52540">
    <property type="entry name" value="P-loop containing nucleoside triphosphate hydrolases"/>
    <property type="match status" value="1"/>
</dbReference>
<dbReference type="InterPro" id="IPR027417">
    <property type="entry name" value="P-loop_NTPase"/>
</dbReference>
<feature type="region of interest" description="Disordered" evidence="8">
    <location>
        <begin position="701"/>
        <end position="734"/>
    </location>
</feature>
<dbReference type="FunFam" id="1.20.120.1080:FF:000021">
    <property type="entry name" value="ATP-dependent RNA helicase DEAH13"/>
    <property type="match status" value="1"/>
</dbReference>
<evidence type="ECO:0000313" key="13">
    <source>
        <dbReference type="RefSeq" id="XP_071917319.1"/>
    </source>
</evidence>
<feature type="region of interest" description="Disordered" evidence="8">
    <location>
        <begin position="226"/>
        <end position="254"/>
    </location>
</feature>